<feature type="signal peptide" evidence="1">
    <location>
        <begin position="1"/>
        <end position="27"/>
    </location>
</feature>
<name>A0ABQ3F1E1_9ACTN</name>
<gene>
    <name evidence="2" type="ORF">GCM10010347_60850</name>
</gene>
<accession>A0ABQ3F1E1</accession>
<evidence type="ECO:0000256" key="1">
    <source>
        <dbReference type="SAM" id="SignalP"/>
    </source>
</evidence>
<evidence type="ECO:0000313" key="2">
    <source>
        <dbReference type="EMBL" id="GHB81806.1"/>
    </source>
</evidence>
<feature type="chain" id="PRO_5047243089" description="Secreted protein" evidence="1">
    <location>
        <begin position="28"/>
        <end position="99"/>
    </location>
</feature>
<dbReference type="RefSeq" id="WP_190187459.1">
    <property type="nucleotide sequence ID" value="NZ_BMVP01000020.1"/>
</dbReference>
<keyword evidence="1" id="KW-0732">Signal</keyword>
<dbReference type="EMBL" id="BMVP01000020">
    <property type="protein sequence ID" value="GHB81806.1"/>
    <property type="molecule type" value="Genomic_DNA"/>
</dbReference>
<organism evidence="2 3">
    <name type="scientific">Streptomyces cirratus</name>
    <dbReference type="NCBI Taxonomy" id="68187"/>
    <lineage>
        <taxon>Bacteria</taxon>
        <taxon>Bacillati</taxon>
        <taxon>Actinomycetota</taxon>
        <taxon>Actinomycetes</taxon>
        <taxon>Kitasatosporales</taxon>
        <taxon>Streptomycetaceae</taxon>
        <taxon>Streptomyces</taxon>
    </lineage>
</organism>
<reference evidence="3" key="1">
    <citation type="journal article" date="2019" name="Int. J. Syst. Evol. Microbiol.">
        <title>The Global Catalogue of Microorganisms (GCM) 10K type strain sequencing project: providing services to taxonomists for standard genome sequencing and annotation.</title>
        <authorList>
            <consortium name="The Broad Institute Genomics Platform"/>
            <consortium name="The Broad Institute Genome Sequencing Center for Infectious Disease"/>
            <person name="Wu L."/>
            <person name="Ma J."/>
        </authorList>
    </citation>
    <scope>NUCLEOTIDE SEQUENCE [LARGE SCALE GENOMIC DNA]</scope>
    <source>
        <strain evidence="3">JCM 4738</strain>
    </source>
</reference>
<proteinExistence type="predicted"/>
<protein>
    <recommendedName>
        <fullName evidence="4">Secreted protein</fullName>
    </recommendedName>
</protein>
<dbReference type="Proteomes" id="UP000642673">
    <property type="component" value="Unassembled WGS sequence"/>
</dbReference>
<sequence>MKRVGSLLTSLALGAGLLVAGASPAAADAYDCRTWYKSSTTAAGTCVSGTGEFRVYTRCNRPWAQDYTVYDPTWRRVGTTSTAICYSGGKPYGAGIQVH</sequence>
<keyword evidence="3" id="KW-1185">Reference proteome</keyword>
<evidence type="ECO:0000313" key="3">
    <source>
        <dbReference type="Proteomes" id="UP000642673"/>
    </source>
</evidence>
<evidence type="ECO:0008006" key="4">
    <source>
        <dbReference type="Google" id="ProtNLM"/>
    </source>
</evidence>
<comment type="caution">
    <text evidence="2">The sequence shown here is derived from an EMBL/GenBank/DDBJ whole genome shotgun (WGS) entry which is preliminary data.</text>
</comment>